<name>A0A1J1I955_9DIPT</name>
<sequence length="72" mass="8427">MSNICIDDYELIIHNLPTSGGMFKNDKLIFIFTLFKSELSFIVDKFNYHHVTALCKLQERSSVECWRGSYSM</sequence>
<reference evidence="1 2" key="1">
    <citation type="submission" date="2015-04" db="EMBL/GenBank/DDBJ databases">
        <authorList>
            <person name="Syromyatnikov M.Y."/>
            <person name="Popov V.N."/>
        </authorList>
    </citation>
    <scope>NUCLEOTIDE SEQUENCE [LARGE SCALE GENOMIC DNA]</scope>
</reference>
<evidence type="ECO:0000313" key="1">
    <source>
        <dbReference type="EMBL" id="CRK94961.1"/>
    </source>
</evidence>
<proteinExistence type="predicted"/>
<keyword evidence="2" id="KW-1185">Reference proteome</keyword>
<protein>
    <submittedName>
        <fullName evidence="1">CLUMA_CG008449, isoform A</fullName>
    </submittedName>
</protein>
<evidence type="ECO:0000313" key="2">
    <source>
        <dbReference type="Proteomes" id="UP000183832"/>
    </source>
</evidence>
<organism evidence="1 2">
    <name type="scientific">Clunio marinus</name>
    <dbReference type="NCBI Taxonomy" id="568069"/>
    <lineage>
        <taxon>Eukaryota</taxon>
        <taxon>Metazoa</taxon>
        <taxon>Ecdysozoa</taxon>
        <taxon>Arthropoda</taxon>
        <taxon>Hexapoda</taxon>
        <taxon>Insecta</taxon>
        <taxon>Pterygota</taxon>
        <taxon>Neoptera</taxon>
        <taxon>Endopterygota</taxon>
        <taxon>Diptera</taxon>
        <taxon>Nematocera</taxon>
        <taxon>Chironomoidea</taxon>
        <taxon>Chironomidae</taxon>
        <taxon>Clunio</taxon>
    </lineage>
</organism>
<dbReference type="EMBL" id="CVRI01000040">
    <property type="protein sequence ID" value="CRK94961.1"/>
    <property type="molecule type" value="Genomic_DNA"/>
</dbReference>
<accession>A0A1J1I955</accession>
<gene>
    <name evidence="1" type="ORF">CLUMA_CG008449</name>
</gene>
<dbReference type="AlphaFoldDB" id="A0A1J1I955"/>
<dbReference type="Proteomes" id="UP000183832">
    <property type="component" value="Unassembled WGS sequence"/>
</dbReference>